<feature type="transmembrane region" description="Helical" evidence="1">
    <location>
        <begin position="301"/>
        <end position="322"/>
    </location>
</feature>
<name>A0A1X7VEI9_AMPQE</name>
<protein>
    <submittedName>
        <fullName evidence="2">Uncharacterized protein</fullName>
    </submittedName>
</protein>
<dbReference type="AlphaFoldDB" id="A0A1X7VEI9"/>
<dbReference type="Proteomes" id="UP000007879">
    <property type="component" value="Unassembled WGS sequence"/>
</dbReference>
<gene>
    <name evidence="2" type="primary">109580601</name>
</gene>
<dbReference type="KEGG" id="aqu:109580601"/>
<dbReference type="eggNOG" id="ENOG502S31I">
    <property type="taxonomic scope" value="Eukaryota"/>
</dbReference>
<keyword evidence="1" id="KW-0812">Transmembrane</keyword>
<dbReference type="OrthoDB" id="10013811at2759"/>
<proteinExistence type="predicted"/>
<feature type="transmembrane region" description="Helical" evidence="1">
    <location>
        <begin position="113"/>
        <end position="137"/>
    </location>
</feature>
<feature type="transmembrane region" description="Helical" evidence="1">
    <location>
        <begin position="62"/>
        <end position="82"/>
    </location>
</feature>
<reference evidence="3" key="1">
    <citation type="journal article" date="2010" name="Nature">
        <title>The Amphimedon queenslandica genome and the evolution of animal complexity.</title>
        <authorList>
            <person name="Srivastava M."/>
            <person name="Simakov O."/>
            <person name="Chapman J."/>
            <person name="Fahey B."/>
            <person name="Gauthier M.E."/>
            <person name="Mitros T."/>
            <person name="Richards G.S."/>
            <person name="Conaco C."/>
            <person name="Dacre M."/>
            <person name="Hellsten U."/>
            <person name="Larroux C."/>
            <person name="Putnam N.H."/>
            <person name="Stanke M."/>
            <person name="Adamska M."/>
            <person name="Darling A."/>
            <person name="Degnan S.M."/>
            <person name="Oakley T.H."/>
            <person name="Plachetzki D.C."/>
            <person name="Zhai Y."/>
            <person name="Adamski M."/>
            <person name="Calcino A."/>
            <person name="Cummins S.F."/>
            <person name="Goodstein D.M."/>
            <person name="Harris C."/>
            <person name="Jackson D.J."/>
            <person name="Leys S.P."/>
            <person name="Shu S."/>
            <person name="Woodcroft B.J."/>
            <person name="Vervoort M."/>
            <person name="Kosik K.S."/>
            <person name="Manning G."/>
            <person name="Degnan B.M."/>
            <person name="Rokhsar D.S."/>
        </authorList>
    </citation>
    <scope>NUCLEOTIDE SEQUENCE [LARGE SCALE GENOMIC DNA]</scope>
</reference>
<dbReference type="EnsemblMetazoa" id="Aqu2.1.37942_001">
    <property type="protein sequence ID" value="Aqu2.1.37942_001"/>
    <property type="gene ID" value="Aqu2.1.37942"/>
</dbReference>
<dbReference type="InParanoid" id="A0A1X7VEI9"/>
<organism evidence="2">
    <name type="scientific">Amphimedon queenslandica</name>
    <name type="common">Sponge</name>
    <dbReference type="NCBI Taxonomy" id="400682"/>
    <lineage>
        <taxon>Eukaryota</taxon>
        <taxon>Metazoa</taxon>
        <taxon>Porifera</taxon>
        <taxon>Demospongiae</taxon>
        <taxon>Heteroscleromorpha</taxon>
        <taxon>Haplosclerida</taxon>
        <taxon>Niphatidae</taxon>
        <taxon>Amphimedon</taxon>
    </lineage>
</organism>
<dbReference type="EnsemblMetazoa" id="XM_019993958.1">
    <property type="protein sequence ID" value="XP_019849517.1"/>
    <property type="gene ID" value="LOC109580601"/>
</dbReference>
<evidence type="ECO:0000256" key="1">
    <source>
        <dbReference type="SAM" id="Phobius"/>
    </source>
</evidence>
<dbReference type="PANTHER" id="PTHR38568">
    <property type="entry name" value="DUF445 DOMAIN-CONTAINING PROTEIN-RELATED"/>
    <property type="match status" value="1"/>
</dbReference>
<evidence type="ECO:0000313" key="2">
    <source>
        <dbReference type="EnsemblMetazoa" id="Aqu2.1.37942_001"/>
    </source>
</evidence>
<dbReference type="PANTHER" id="PTHR38568:SF2">
    <property type="entry name" value="DUF445 DOMAIN-CONTAINING PROTEIN"/>
    <property type="match status" value="1"/>
</dbReference>
<accession>A0A1X7VEI9</accession>
<keyword evidence="3" id="KW-1185">Reference proteome</keyword>
<sequence length="340" mass="38057">MSVRYKRKAKTRRAIEETLLNEEERAALRTIREEDDDQSESVPRCTVGSVITKLTGLCCNGAALSLVLMVGVIIIGITLFGLSHSTLANSNNNNNSSSSSSNTPVVMRHVSSFILYGGLFGLLSGLSNLFVIILLFYKIPLLYGSGVFIRKHRQISDVIRKVVMQMLFDSERLERYFIERINQYSIDTNISQSISTAMKSPQAQTIINDHLNELYSGPEAYYLVKLGITRDKVRPMIAPAILSLCAETGPSVWGEFFNRNNSSGSVPEIREAMDNYLRYRVKDITGQNISTYMKKIMFSRLSGLIVFGTIAGFIVGLMAQALRFTINPEFIIENINNTHL</sequence>
<keyword evidence="1" id="KW-0472">Membrane</keyword>
<evidence type="ECO:0000313" key="3">
    <source>
        <dbReference type="Proteomes" id="UP000007879"/>
    </source>
</evidence>
<reference evidence="2" key="2">
    <citation type="submission" date="2017-05" db="UniProtKB">
        <authorList>
            <consortium name="EnsemblMetazoa"/>
        </authorList>
    </citation>
    <scope>IDENTIFICATION</scope>
</reference>
<keyword evidence="1" id="KW-1133">Transmembrane helix</keyword>